<dbReference type="STRING" id="1149755.A0A2J6QXN2"/>
<feature type="non-terminal residue" evidence="2">
    <location>
        <position position="85"/>
    </location>
</feature>
<organism evidence="2 3">
    <name type="scientific">Hyaloscypha variabilis (strain UAMH 11265 / GT02V1 / F)</name>
    <name type="common">Meliniomyces variabilis</name>
    <dbReference type="NCBI Taxonomy" id="1149755"/>
    <lineage>
        <taxon>Eukaryota</taxon>
        <taxon>Fungi</taxon>
        <taxon>Dikarya</taxon>
        <taxon>Ascomycota</taxon>
        <taxon>Pezizomycotina</taxon>
        <taxon>Leotiomycetes</taxon>
        <taxon>Helotiales</taxon>
        <taxon>Hyaloscyphaceae</taxon>
        <taxon>Hyaloscypha</taxon>
        <taxon>Hyaloscypha variabilis</taxon>
    </lineage>
</organism>
<gene>
    <name evidence="2" type="ORF">L207DRAFT_611719</name>
</gene>
<dbReference type="PANTHER" id="PTHR24148">
    <property type="entry name" value="ANKYRIN REPEAT DOMAIN-CONTAINING PROTEIN 39 HOMOLOG-RELATED"/>
    <property type="match status" value="1"/>
</dbReference>
<dbReference type="EMBL" id="KZ613964">
    <property type="protein sequence ID" value="PMD31001.1"/>
    <property type="molecule type" value="Genomic_DNA"/>
</dbReference>
<dbReference type="AlphaFoldDB" id="A0A2J6QXN2"/>
<keyword evidence="3" id="KW-1185">Reference proteome</keyword>
<reference evidence="2 3" key="1">
    <citation type="submission" date="2016-04" db="EMBL/GenBank/DDBJ databases">
        <title>A degradative enzymes factory behind the ericoid mycorrhizal symbiosis.</title>
        <authorList>
            <consortium name="DOE Joint Genome Institute"/>
            <person name="Martino E."/>
            <person name="Morin E."/>
            <person name="Grelet G."/>
            <person name="Kuo A."/>
            <person name="Kohler A."/>
            <person name="Daghino S."/>
            <person name="Barry K."/>
            <person name="Choi C."/>
            <person name="Cichocki N."/>
            <person name="Clum A."/>
            <person name="Copeland A."/>
            <person name="Hainaut M."/>
            <person name="Haridas S."/>
            <person name="Labutti K."/>
            <person name="Lindquist E."/>
            <person name="Lipzen A."/>
            <person name="Khouja H.-R."/>
            <person name="Murat C."/>
            <person name="Ohm R."/>
            <person name="Olson A."/>
            <person name="Spatafora J."/>
            <person name="Veneault-Fourrey C."/>
            <person name="Henrissat B."/>
            <person name="Grigoriev I."/>
            <person name="Martin F."/>
            <person name="Perotto S."/>
        </authorList>
    </citation>
    <scope>NUCLEOTIDE SEQUENCE [LARGE SCALE GENOMIC DNA]</scope>
    <source>
        <strain evidence="2 3">F</strain>
    </source>
</reference>
<evidence type="ECO:0000313" key="3">
    <source>
        <dbReference type="Proteomes" id="UP000235786"/>
    </source>
</evidence>
<evidence type="ECO:0000313" key="2">
    <source>
        <dbReference type="EMBL" id="PMD31001.1"/>
    </source>
</evidence>
<dbReference type="PANTHER" id="PTHR24148:SF73">
    <property type="entry name" value="HET DOMAIN PROTEIN (AFU_ORTHOLOGUE AFUA_8G01020)"/>
    <property type="match status" value="1"/>
</dbReference>
<proteinExistence type="predicted"/>
<dbReference type="Pfam" id="PF06985">
    <property type="entry name" value="HET"/>
    <property type="match status" value="1"/>
</dbReference>
<accession>A0A2J6QXN2</accession>
<name>A0A2J6QXN2_HYAVF</name>
<feature type="domain" description="Heterokaryon incompatibility" evidence="1">
    <location>
        <begin position="1"/>
        <end position="73"/>
    </location>
</feature>
<dbReference type="InterPro" id="IPR052895">
    <property type="entry name" value="HetReg/Transcr_Mod"/>
</dbReference>
<evidence type="ECO:0000259" key="1">
    <source>
        <dbReference type="Pfam" id="PF06985"/>
    </source>
</evidence>
<dbReference type="InterPro" id="IPR010730">
    <property type="entry name" value="HET"/>
</dbReference>
<sequence length="85" mass="9957">MGNIYSQAARVVAWIGQANYQSDYPILSHLSISAERFFWSDSTCPPWKHRCNWQALDNLCSRTYWSRLWIIQEVLLASKLYIQCG</sequence>
<protein>
    <recommendedName>
        <fullName evidence="1">Heterokaryon incompatibility domain-containing protein</fullName>
    </recommendedName>
</protein>
<dbReference type="Proteomes" id="UP000235786">
    <property type="component" value="Unassembled WGS sequence"/>
</dbReference>
<dbReference type="OrthoDB" id="3598674at2759"/>